<dbReference type="PANTHER" id="PTHR43685:SF2">
    <property type="entry name" value="GLYCOSYLTRANSFERASE 2-LIKE DOMAIN-CONTAINING PROTEIN"/>
    <property type="match status" value="1"/>
</dbReference>
<dbReference type="PANTHER" id="PTHR43685">
    <property type="entry name" value="GLYCOSYLTRANSFERASE"/>
    <property type="match status" value="1"/>
</dbReference>
<dbReference type="InterPro" id="IPR001173">
    <property type="entry name" value="Glyco_trans_2-like"/>
</dbReference>
<evidence type="ECO:0000313" key="3">
    <source>
        <dbReference type="Proteomes" id="UP000050920"/>
    </source>
</evidence>
<sequence>MEFAVVLVTYNPNLDRLRQSIVNMRMVHNITYIIIVDNGSQNIDSIRVCCNVFAINLIHNKNNEGIGSALNRGFHIVPSRYKWILSLDQDSIVPKNIGSEYSKYTHMQNLAIISPKIVDKRRFNRNETLEPFPYQYINQCIQSGSLYRRSVWEKIGGFNAWLFIDYVDFDYCFRIMKRHWKILRVNNVELNQEFGELTDSQYKNVFNVLWQTTHISFFKKLTYVPNIKPWRMYYRTRNRIYCFKYLNKFQVLLEILRLPLFYLKVLFRSHEKLKVLHQLLRGTRDGFREWGGTH</sequence>
<comment type="caution">
    <text evidence="2">The sequence shown here is derived from an EMBL/GenBank/DDBJ whole genome shotgun (WGS) entry which is preliminary data.</text>
</comment>
<protein>
    <recommendedName>
        <fullName evidence="1">Glycosyltransferase 2-like domain-containing protein</fullName>
    </recommendedName>
</protein>
<accession>A0A0R2NUI4</accession>
<evidence type="ECO:0000259" key="1">
    <source>
        <dbReference type="Pfam" id="PF00535"/>
    </source>
</evidence>
<dbReference type="SUPFAM" id="SSF53448">
    <property type="entry name" value="Nucleotide-diphospho-sugar transferases"/>
    <property type="match status" value="1"/>
</dbReference>
<evidence type="ECO:0000313" key="2">
    <source>
        <dbReference type="EMBL" id="KRO29433.1"/>
    </source>
</evidence>
<dbReference type="Proteomes" id="UP000050920">
    <property type="component" value="Unassembled WGS sequence"/>
</dbReference>
<reference evidence="2 3" key="1">
    <citation type="journal article" date="2015" name="Genome Announc.">
        <title>Expanding the biotechnology potential of lactobacilli through comparative genomics of 213 strains and associated genera.</title>
        <authorList>
            <person name="Sun Z."/>
            <person name="Harris H.M."/>
            <person name="McCann A."/>
            <person name="Guo C."/>
            <person name="Argimon S."/>
            <person name="Zhang W."/>
            <person name="Yang X."/>
            <person name="Jeffery I.B."/>
            <person name="Cooney J.C."/>
            <person name="Kagawa T.F."/>
            <person name="Liu W."/>
            <person name="Song Y."/>
            <person name="Salvetti E."/>
            <person name="Wrobel A."/>
            <person name="Rasinkangas P."/>
            <person name="Parkhill J."/>
            <person name="Rea M.C."/>
            <person name="O'Sullivan O."/>
            <person name="Ritari J."/>
            <person name="Douillard F.P."/>
            <person name="Paul Ross R."/>
            <person name="Yang R."/>
            <person name="Briner A.E."/>
            <person name="Felis G.E."/>
            <person name="de Vos W.M."/>
            <person name="Barrangou R."/>
            <person name="Klaenhammer T.R."/>
            <person name="Caufield P.W."/>
            <person name="Cui Y."/>
            <person name="Zhang H."/>
            <person name="O'Toole P.W."/>
        </authorList>
    </citation>
    <scope>NUCLEOTIDE SEQUENCE [LARGE SCALE GENOMIC DNA]</scope>
    <source>
        <strain evidence="2 3">DSM 21115</strain>
    </source>
</reference>
<name>A0A0R2NUI4_9LACO</name>
<dbReference type="Gene3D" id="3.90.550.10">
    <property type="entry name" value="Spore Coat Polysaccharide Biosynthesis Protein SpsA, Chain A"/>
    <property type="match status" value="1"/>
</dbReference>
<dbReference type="AlphaFoldDB" id="A0A0R2NUI4"/>
<dbReference type="RefSeq" id="WP_024624182.1">
    <property type="nucleotide sequence ID" value="NZ_AYGX02000006.1"/>
</dbReference>
<keyword evidence="3" id="KW-1185">Reference proteome</keyword>
<organism evidence="2 3">
    <name type="scientific">Lactiplantibacillus fabifermentans DSM 21115</name>
    <dbReference type="NCBI Taxonomy" id="1413187"/>
    <lineage>
        <taxon>Bacteria</taxon>
        <taxon>Bacillati</taxon>
        <taxon>Bacillota</taxon>
        <taxon>Bacilli</taxon>
        <taxon>Lactobacillales</taxon>
        <taxon>Lactobacillaceae</taxon>
        <taxon>Lactiplantibacillus</taxon>
    </lineage>
</organism>
<proteinExistence type="predicted"/>
<dbReference type="Pfam" id="PF00535">
    <property type="entry name" value="Glycos_transf_2"/>
    <property type="match status" value="1"/>
</dbReference>
<gene>
    <name evidence="2" type="ORF">DY78_GL000264</name>
</gene>
<dbReference type="EMBL" id="AYGX02000006">
    <property type="protein sequence ID" value="KRO29433.1"/>
    <property type="molecule type" value="Genomic_DNA"/>
</dbReference>
<dbReference type="InterPro" id="IPR050834">
    <property type="entry name" value="Glycosyltransf_2"/>
</dbReference>
<feature type="domain" description="Glycosyltransferase 2-like" evidence="1">
    <location>
        <begin position="5"/>
        <end position="96"/>
    </location>
</feature>
<dbReference type="InterPro" id="IPR029044">
    <property type="entry name" value="Nucleotide-diphossugar_trans"/>
</dbReference>